<name>H6Q5H3_WIGGL</name>
<dbReference type="EMBL" id="CP003315">
    <property type="protein sequence ID" value="AFA41456.1"/>
    <property type="molecule type" value="Genomic_DNA"/>
</dbReference>
<dbReference type="GO" id="GO:0003729">
    <property type="term" value="F:mRNA binding"/>
    <property type="evidence" value="ECO:0007669"/>
    <property type="project" value="TreeGrafter"/>
</dbReference>
<accession>H6Q5H3</accession>
<comment type="subunit">
    <text evidence="4">Part of the 50S ribosomal subunit.</text>
</comment>
<dbReference type="eggNOG" id="COG0102">
    <property type="taxonomic scope" value="Bacteria"/>
</dbReference>
<comment type="function">
    <text evidence="4 6">This protein is one of the early assembly proteins of the 50S ribosomal subunit, although it is not seen to bind rRNA by itself. It is important during the early stages of 50S assembly.</text>
</comment>
<keyword evidence="2 4" id="KW-0689">Ribosomal protein</keyword>
<dbReference type="CDD" id="cd00392">
    <property type="entry name" value="Ribosomal_L13"/>
    <property type="match status" value="1"/>
</dbReference>
<keyword evidence="8" id="KW-1185">Reference proteome</keyword>
<dbReference type="GO" id="GO:0017148">
    <property type="term" value="P:negative regulation of translation"/>
    <property type="evidence" value="ECO:0007669"/>
    <property type="project" value="TreeGrafter"/>
</dbReference>
<dbReference type="RefSeq" id="WP_014354394.1">
    <property type="nucleotide sequence ID" value="NC_016893.1"/>
</dbReference>
<dbReference type="Proteomes" id="UP000009061">
    <property type="component" value="Chromosome"/>
</dbReference>
<dbReference type="HOGENOM" id="CLU_082184_2_2_6"/>
<evidence type="ECO:0000256" key="2">
    <source>
        <dbReference type="ARBA" id="ARBA00022980"/>
    </source>
</evidence>
<evidence type="ECO:0000313" key="8">
    <source>
        <dbReference type="Proteomes" id="UP000009061"/>
    </source>
</evidence>
<dbReference type="SUPFAM" id="SSF52161">
    <property type="entry name" value="Ribosomal protein L13"/>
    <property type="match status" value="1"/>
</dbReference>
<dbReference type="HAMAP" id="MF_01366">
    <property type="entry name" value="Ribosomal_uL13"/>
    <property type="match status" value="1"/>
</dbReference>
<proteinExistence type="inferred from homology"/>
<reference evidence="7 8" key="1">
    <citation type="journal article" date="2012" name="MBio">
        <title>Insight into the transmission biology and species-specific functional capabilities of tsetse (Diptera: glossinidae) obligate symbiont wigglesworthia.</title>
        <authorList>
            <person name="Rio R.V."/>
            <person name="Symula R.E."/>
            <person name="Wang J."/>
            <person name="Lohs C."/>
            <person name="Wu Y.N."/>
            <person name="Snyder A.K."/>
            <person name="Bjornson R.D."/>
            <person name="Oshima K."/>
            <person name="Biehl B.S."/>
            <person name="Perna N.T."/>
            <person name="Hattori M."/>
            <person name="Aksoy S."/>
        </authorList>
    </citation>
    <scope>NUCLEOTIDE SEQUENCE [LARGE SCALE GENOMIC DNA]</scope>
    <source>
        <strain evidence="7">WGM</strain>
    </source>
</reference>
<dbReference type="GO" id="GO:0003735">
    <property type="term" value="F:structural constituent of ribosome"/>
    <property type="evidence" value="ECO:0007669"/>
    <property type="project" value="InterPro"/>
</dbReference>
<dbReference type="Pfam" id="PF00572">
    <property type="entry name" value="Ribosomal_L13"/>
    <property type="match status" value="1"/>
</dbReference>
<dbReference type="GO" id="GO:0022625">
    <property type="term" value="C:cytosolic large ribosomal subunit"/>
    <property type="evidence" value="ECO:0007669"/>
    <property type="project" value="TreeGrafter"/>
</dbReference>
<evidence type="ECO:0000256" key="5">
    <source>
        <dbReference type="RuleBase" id="RU003877"/>
    </source>
</evidence>
<keyword evidence="3 4" id="KW-0687">Ribonucleoprotein</keyword>
<dbReference type="PANTHER" id="PTHR11545">
    <property type="entry name" value="RIBOSOMAL PROTEIN L13"/>
    <property type="match status" value="1"/>
</dbReference>
<dbReference type="OrthoDB" id="9801330at2"/>
<dbReference type="STRING" id="1142511.WIGMOR_0644"/>
<dbReference type="InterPro" id="IPR036899">
    <property type="entry name" value="Ribosomal_uL13_sf"/>
</dbReference>
<dbReference type="PIRSF" id="PIRSF002181">
    <property type="entry name" value="Ribosomal_L13"/>
    <property type="match status" value="1"/>
</dbReference>
<dbReference type="KEGG" id="wgl:WIGMOR_0644"/>
<gene>
    <name evidence="4 6 7" type="primary">rplM</name>
    <name evidence="7" type="ORF">WIGMOR_0644</name>
</gene>
<dbReference type="AlphaFoldDB" id="H6Q5H3"/>
<comment type="similarity">
    <text evidence="1 4 5">Belongs to the universal ribosomal protein uL13 family.</text>
</comment>
<evidence type="ECO:0000313" key="7">
    <source>
        <dbReference type="EMBL" id="AFA41456.1"/>
    </source>
</evidence>
<protein>
    <recommendedName>
        <fullName evidence="4">Large ribosomal subunit protein uL13</fullName>
    </recommendedName>
</protein>
<sequence length="141" mass="16394">MQTFMMKKNLILSSWHLYNVENKILGRCSTKLAQILKGKYNIKYTPHLDMGDYIVVINAKKIKVSGKKLKNKFYYHHTGYHGGIKKITLEHMLEKNPEKVLYYAVKGMLPKGPLGKLMLKKLKIFSGKHHNHFAQKPKILN</sequence>
<dbReference type="PANTHER" id="PTHR11545:SF2">
    <property type="entry name" value="LARGE RIBOSOMAL SUBUNIT PROTEIN UL13M"/>
    <property type="match status" value="1"/>
</dbReference>
<dbReference type="GO" id="GO:0006412">
    <property type="term" value="P:translation"/>
    <property type="evidence" value="ECO:0007669"/>
    <property type="project" value="UniProtKB-UniRule"/>
</dbReference>
<dbReference type="PROSITE" id="PS00783">
    <property type="entry name" value="RIBOSOMAL_L13"/>
    <property type="match status" value="1"/>
</dbReference>
<dbReference type="InterPro" id="IPR023563">
    <property type="entry name" value="Ribosomal_uL13_CS"/>
</dbReference>
<evidence type="ECO:0000256" key="6">
    <source>
        <dbReference type="RuleBase" id="RU003878"/>
    </source>
</evidence>
<dbReference type="InterPro" id="IPR005823">
    <property type="entry name" value="Ribosomal_uL13_bac-type"/>
</dbReference>
<evidence type="ECO:0000256" key="1">
    <source>
        <dbReference type="ARBA" id="ARBA00006227"/>
    </source>
</evidence>
<organism evidence="7 8">
    <name type="scientific">Wigglesworthia glossinidia endosymbiont of Glossina morsitans morsitans</name>
    <name type="common">Yale colony</name>
    <dbReference type="NCBI Taxonomy" id="1142511"/>
    <lineage>
        <taxon>Bacteria</taxon>
        <taxon>Pseudomonadati</taxon>
        <taxon>Pseudomonadota</taxon>
        <taxon>Gammaproteobacteria</taxon>
        <taxon>Enterobacterales</taxon>
        <taxon>Erwiniaceae</taxon>
        <taxon>Wigglesworthia</taxon>
    </lineage>
</organism>
<dbReference type="Gene3D" id="3.90.1180.10">
    <property type="entry name" value="Ribosomal protein L13"/>
    <property type="match status" value="1"/>
</dbReference>
<evidence type="ECO:0000256" key="3">
    <source>
        <dbReference type="ARBA" id="ARBA00023274"/>
    </source>
</evidence>
<evidence type="ECO:0000256" key="4">
    <source>
        <dbReference type="HAMAP-Rule" id="MF_01366"/>
    </source>
</evidence>
<dbReference type="NCBIfam" id="TIGR01066">
    <property type="entry name" value="rplM_bact"/>
    <property type="match status" value="1"/>
</dbReference>
<dbReference type="InterPro" id="IPR005822">
    <property type="entry name" value="Ribosomal_uL13"/>
</dbReference>